<evidence type="ECO:0000256" key="2">
    <source>
        <dbReference type="ARBA" id="ARBA00022692"/>
    </source>
</evidence>
<keyword evidence="8" id="KW-1185">Reference proteome</keyword>
<keyword evidence="3 6" id="KW-1133">Transmembrane helix</keyword>
<feature type="transmembrane region" description="Helical" evidence="6">
    <location>
        <begin position="132"/>
        <end position="150"/>
    </location>
</feature>
<dbReference type="RefSeq" id="XP_011388902.1">
    <property type="nucleotide sequence ID" value="XM_011390600.1"/>
</dbReference>
<name>A0A0D1C859_MYCMD</name>
<keyword evidence="2 6" id="KW-0812">Transmembrane</keyword>
<evidence type="ECO:0000256" key="3">
    <source>
        <dbReference type="ARBA" id="ARBA00022989"/>
    </source>
</evidence>
<dbReference type="Pfam" id="PF04479">
    <property type="entry name" value="RTA1"/>
    <property type="match status" value="1"/>
</dbReference>
<dbReference type="VEuPathDB" id="FungiDB:UMAG_12096"/>
<dbReference type="Proteomes" id="UP000000561">
    <property type="component" value="Chromosome 5"/>
</dbReference>
<feature type="region of interest" description="Disordered" evidence="5">
    <location>
        <begin position="311"/>
        <end position="331"/>
    </location>
</feature>
<feature type="transmembrane region" description="Helical" evidence="6">
    <location>
        <begin position="170"/>
        <end position="194"/>
    </location>
</feature>
<feature type="transmembrane region" description="Helical" evidence="6">
    <location>
        <begin position="31"/>
        <end position="54"/>
    </location>
</feature>
<feature type="transmembrane region" description="Helical" evidence="6">
    <location>
        <begin position="215"/>
        <end position="236"/>
    </location>
</feature>
<comment type="subcellular location">
    <subcellularLocation>
        <location evidence="1">Membrane</location>
        <topology evidence="1">Multi-pass membrane protein</topology>
    </subcellularLocation>
</comment>
<dbReference type="InParanoid" id="A0A0D1C859"/>
<accession>A0A0D1C859</accession>
<feature type="transmembrane region" description="Helical" evidence="6">
    <location>
        <begin position="61"/>
        <end position="79"/>
    </location>
</feature>
<dbReference type="eggNOG" id="ENOG502QU4U">
    <property type="taxonomic scope" value="Eukaryota"/>
</dbReference>
<feature type="transmembrane region" description="Helical" evidence="6">
    <location>
        <begin position="251"/>
        <end position="272"/>
    </location>
</feature>
<dbReference type="FunCoup" id="A0A0D1C859">
    <property type="interactions" value="24"/>
</dbReference>
<dbReference type="GO" id="GO:0000324">
    <property type="term" value="C:fungal-type vacuole"/>
    <property type="evidence" value="ECO:0000318"/>
    <property type="project" value="GO_Central"/>
</dbReference>
<evidence type="ECO:0000313" key="8">
    <source>
        <dbReference type="Proteomes" id="UP000000561"/>
    </source>
</evidence>
<proteinExistence type="predicted"/>
<dbReference type="InterPro" id="IPR007568">
    <property type="entry name" value="RTA1"/>
</dbReference>
<dbReference type="PANTHER" id="PTHR31465:SF9">
    <property type="entry name" value="SPHINGOID LONG-CHAIN BASE TRANSPORTER RSB1"/>
    <property type="match status" value="1"/>
</dbReference>
<protein>
    <recommendedName>
        <fullName evidence="9">Phospholipid-translocating ATPase</fullName>
    </recommendedName>
</protein>
<sequence>MVLVSDCHHVDLRPDSPCNAKNSNYGFQPELWVGILFSTLFGLTMLIHIGLLVFYRGLPKFMIVAVVAAAGELAGWIARTYGHVDPFNRDAYIAQIVCLILSPAFISAVNYMAFQNVMDFYGSKWSRIPRKYYVIGFCIGDLCSLVVQAIGGALSAEATTQDEVNLGKNIAIAGVSIQVAVSAPFMFLYLDYSFRRLREWGNLSKSQRPYPKLEIFNAVIGISTLFILIRCIYRIVEMSEGWLGRLATTPVYFNILDALMILLAVGIFIPFYPAWLLPPNKDKGAVYNAAEFAPVQHFSMSDKCYPQTSTAATTTPVGSTSPSSYHGHSQA</sequence>
<evidence type="ECO:0000256" key="4">
    <source>
        <dbReference type="ARBA" id="ARBA00023136"/>
    </source>
</evidence>
<organism evidence="7 8">
    <name type="scientific">Mycosarcoma maydis</name>
    <name type="common">Corn smut fungus</name>
    <name type="synonym">Ustilago maydis</name>
    <dbReference type="NCBI Taxonomy" id="5270"/>
    <lineage>
        <taxon>Eukaryota</taxon>
        <taxon>Fungi</taxon>
        <taxon>Dikarya</taxon>
        <taxon>Basidiomycota</taxon>
        <taxon>Ustilaginomycotina</taxon>
        <taxon>Ustilaginomycetes</taxon>
        <taxon>Ustilaginales</taxon>
        <taxon>Ustilaginaceae</taxon>
        <taxon>Mycosarcoma</taxon>
    </lineage>
</organism>
<evidence type="ECO:0000256" key="1">
    <source>
        <dbReference type="ARBA" id="ARBA00004141"/>
    </source>
</evidence>
<dbReference type="AlphaFoldDB" id="A0A0D1C859"/>
<dbReference type="KEGG" id="uma:UMAG_12096"/>
<dbReference type="GO" id="GO:0005886">
    <property type="term" value="C:plasma membrane"/>
    <property type="evidence" value="ECO:0000318"/>
    <property type="project" value="GO_Central"/>
</dbReference>
<dbReference type="GeneID" id="23567861"/>
<dbReference type="PANTHER" id="PTHR31465">
    <property type="entry name" value="PROTEIN RTA1-RELATED"/>
    <property type="match status" value="1"/>
</dbReference>
<dbReference type="STRING" id="237631.A0A0D1C859"/>
<feature type="transmembrane region" description="Helical" evidence="6">
    <location>
        <begin position="91"/>
        <end position="111"/>
    </location>
</feature>
<evidence type="ECO:0000313" key="7">
    <source>
        <dbReference type="EMBL" id="KIS69637.1"/>
    </source>
</evidence>
<dbReference type="EMBL" id="CM003144">
    <property type="protein sequence ID" value="KIS69637.1"/>
    <property type="molecule type" value="Genomic_DNA"/>
</dbReference>
<evidence type="ECO:0008006" key="9">
    <source>
        <dbReference type="Google" id="ProtNLM"/>
    </source>
</evidence>
<feature type="compositionally biased region" description="Low complexity" evidence="5">
    <location>
        <begin position="311"/>
        <end position="324"/>
    </location>
</feature>
<dbReference type="OrthoDB" id="3358017at2759"/>
<evidence type="ECO:0000256" key="6">
    <source>
        <dbReference type="SAM" id="Phobius"/>
    </source>
</evidence>
<keyword evidence="4 6" id="KW-0472">Membrane</keyword>
<reference evidence="7 8" key="1">
    <citation type="journal article" date="2006" name="Nature">
        <title>Insights from the genome of the biotrophic fungal plant pathogen Ustilago maydis.</title>
        <authorList>
            <person name="Kamper J."/>
            <person name="Kahmann R."/>
            <person name="Bolker M."/>
            <person name="Ma L.J."/>
            <person name="Brefort T."/>
            <person name="Saville B.J."/>
            <person name="Banuett F."/>
            <person name="Kronstad J.W."/>
            <person name="Gold S.E."/>
            <person name="Muller O."/>
            <person name="Perlin M.H."/>
            <person name="Wosten H.A."/>
            <person name="de Vries R."/>
            <person name="Ruiz-Herrera J."/>
            <person name="Reynaga-Pena C.G."/>
            <person name="Snetselaar K."/>
            <person name="McCann M."/>
            <person name="Perez-Martin J."/>
            <person name="Feldbrugge M."/>
            <person name="Basse C.W."/>
            <person name="Steinberg G."/>
            <person name="Ibeas J.I."/>
            <person name="Holloman W."/>
            <person name="Guzman P."/>
            <person name="Farman M."/>
            <person name="Stajich J.E."/>
            <person name="Sentandreu R."/>
            <person name="Gonzalez-Prieto J.M."/>
            <person name="Kennell J.C."/>
            <person name="Molina L."/>
            <person name="Schirawski J."/>
            <person name="Mendoza-Mendoza A."/>
            <person name="Greilinger D."/>
            <person name="Munch K."/>
            <person name="Rossel N."/>
            <person name="Scherer M."/>
            <person name="Vranes M."/>
            <person name="Ladendorf O."/>
            <person name="Vincon V."/>
            <person name="Fuchs U."/>
            <person name="Sandrock B."/>
            <person name="Meng S."/>
            <person name="Ho E.C."/>
            <person name="Cahill M.J."/>
            <person name="Boyce K.J."/>
            <person name="Klose J."/>
            <person name="Klosterman S.J."/>
            <person name="Deelstra H.J."/>
            <person name="Ortiz-Castellanos L."/>
            <person name="Li W."/>
            <person name="Sanchez-Alonso P."/>
            <person name="Schreier P.H."/>
            <person name="Hauser-Hahn I."/>
            <person name="Vaupel M."/>
            <person name="Koopmann E."/>
            <person name="Friedrich G."/>
            <person name="Voss H."/>
            <person name="Schluter T."/>
            <person name="Margolis J."/>
            <person name="Platt D."/>
            <person name="Swimmer C."/>
            <person name="Gnirke A."/>
            <person name="Chen F."/>
            <person name="Vysotskaia V."/>
            <person name="Mannhaupt G."/>
            <person name="Guldener U."/>
            <person name="Munsterkotter M."/>
            <person name="Haase D."/>
            <person name="Oesterheld M."/>
            <person name="Mewes H.W."/>
            <person name="Mauceli E.W."/>
            <person name="DeCaprio D."/>
            <person name="Wade C.M."/>
            <person name="Butler J."/>
            <person name="Young S."/>
            <person name="Jaffe D.B."/>
            <person name="Calvo S."/>
            <person name="Nusbaum C."/>
            <person name="Galagan J."/>
            <person name="Birren B.W."/>
        </authorList>
    </citation>
    <scope>NUCLEOTIDE SEQUENCE [LARGE SCALE GENOMIC DNA]</scope>
    <source>
        <strain evidence="8">DSM 14603 / FGSC 9021 / UM521</strain>
    </source>
</reference>
<evidence type="ECO:0000256" key="5">
    <source>
        <dbReference type="SAM" id="MobiDB-lite"/>
    </source>
</evidence>
<gene>
    <name evidence="7" type="ORF">UMAG_12096</name>
</gene>